<reference evidence="1" key="1">
    <citation type="submission" date="2021-02" db="EMBL/GenBank/DDBJ databases">
        <authorList>
            <person name="Nowell W R."/>
        </authorList>
    </citation>
    <scope>NUCLEOTIDE SEQUENCE</scope>
</reference>
<evidence type="ECO:0000313" key="1">
    <source>
        <dbReference type="EMBL" id="CAF4237007.1"/>
    </source>
</evidence>
<dbReference type="AlphaFoldDB" id="A0A820DTT5"/>
<organism evidence="1 2">
    <name type="scientific">Rotaria sordida</name>
    <dbReference type="NCBI Taxonomy" id="392033"/>
    <lineage>
        <taxon>Eukaryota</taxon>
        <taxon>Metazoa</taxon>
        <taxon>Spiralia</taxon>
        <taxon>Gnathifera</taxon>
        <taxon>Rotifera</taxon>
        <taxon>Eurotatoria</taxon>
        <taxon>Bdelloidea</taxon>
        <taxon>Philodinida</taxon>
        <taxon>Philodinidae</taxon>
        <taxon>Rotaria</taxon>
    </lineage>
</organism>
<sequence length="140" mass="16987">MKQKFNTVCENWIREGDFQWAKLRSYAPRPLLKSEIFQYLNDEWATTLYCLLELKQIQKKNKYLQLCHQIQFTISSKNDLSIFSEFHKPYEELREILDTCIKDNTNENQWQLLLDWIELKLNSNLIELQLKEIKVMLLLN</sequence>
<name>A0A820DTT5_9BILA</name>
<comment type="caution">
    <text evidence="1">The sequence shown here is derived from an EMBL/GenBank/DDBJ whole genome shotgun (WGS) entry which is preliminary data.</text>
</comment>
<proteinExistence type="predicted"/>
<dbReference type="Proteomes" id="UP000663874">
    <property type="component" value="Unassembled WGS sequence"/>
</dbReference>
<protein>
    <submittedName>
        <fullName evidence="1">Uncharacterized protein</fullName>
    </submittedName>
</protein>
<feature type="non-terminal residue" evidence="1">
    <location>
        <position position="1"/>
    </location>
</feature>
<dbReference type="EMBL" id="CAJOBE010020511">
    <property type="protein sequence ID" value="CAF4237007.1"/>
    <property type="molecule type" value="Genomic_DNA"/>
</dbReference>
<evidence type="ECO:0000313" key="2">
    <source>
        <dbReference type="Proteomes" id="UP000663874"/>
    </source>
</evidence>
<accession>A0A820DTT5</accession>
<gene>
    <name evidence="1" type="ORF">FNK824_LOCUS37982</name>
</gene>